<keyword evidence="1" id="KW-0812">Transmembrane</keyword>
<dbReference type="Proteomes" id="UP000618931">
    <property type="component" value="Unassembled WGS sequence"/>
</dbReference>
<name>A0ABS0I149_9BACT</name>
<dbReference type="EMBL" id="JADQDM010000002">
    <property type="protein sequence ID" value="MBF9220453.1"/>
    <property type="molecule type" value="Genomic_DNA"/>
</dbReference>
<comment type="caution">
    <text evidence="2">The sequence shown here is derived from an EMBL/GenBank/DDBJ whole genome shotgun (WGS) entry which is preliminary data.</text>
</comment>
<keyword evidence="1" id="KW-1133">Transmembrane helix</keyword>
<evidence type="ECO:0000313" key="3">
    <source>
        <dbReference type="Proteomes" id="UP000618931"/>
    </source>
</evidence>
<protein>
    <recommendedName>
        <fullName evidence="4">C2H2-type domain-containing protein</fullName>
    </recommendedName>
</protein>
<evidence type="ECO:0008006" key="4">
    <source>
        <dbReference type="Google" id="ProtNLM"/>
    </source>
</evidence>
<evidence type="ECO:0000256" key="1">
    <source>
        <dbReference type="SAM" id="Phobius"/>
    </source>
</evidence>
<accession>A0ABS0I149</accession>
<keyword evidence="1" id="KW-0472">Membrane</keyword>
<keyword evidence="3" id="KW-1185">Reference proteome</keyword>
<proteinExistence type="predicted"/>
<sequence length="324" mass="35648">MAKTIRPIRCPQCGGTQNTLLAPGLFRCANCQTEYYLDSDDVTVHVRHHFPGPPAPPAGRPPLSWGQRVAIGLCALVGAGAVFWLVFLIIGLDQPQQPNAPAAPVAGLTFYPTNYVYADARQQPVYVTLRTTEAHGDSTTWAAVFFDPRTGNVRREQKLPALGNSPEEHLFSWHTFPGGRVFVLGHRRLYQVDTRANQLADVTQTLLADQSAASSGIAQYSFDTSHEALCALTNEGQTLYYLPATGQTFTEGAALYHAADQQRPRQFFYFEQALSGDLQAAARSRLIRSRPASPIRPATRRPWRRTGAFSMAACCTRTPIPSLF</sequence>
<evidence type="ECO:0000313" key="2">
    <source>
        <dbReference type="EMBL" id="MBF9220453.1"/>
    </source>
</evidence>
<organism evidence="2 3">
    <name type="scientific">Hymenobacter ruricola</name>
    <dbReference type="NCBI Taxonomy" id="2791023"/>
    <lineage>
        <taxon>Bacteria</taxon>
        <taxon>Pseudomonadati</taxon>
        <taxon>Bacteroidota</taxon>
        <taxon>Cytophagia</taxon>
        <taxon>Cytophagales</taxon>
        <taxon>Hymenobacteraceae</taxon>
        <taxon>Hymenobacter</taxon>
    </lineage>
</organism>
<feature type="transmembrane region" description="Helical" evidence="1">
    <location>
        <begin position="69"/>
        <end position="92"/>
    </location>
</feature>
<gene>
    <name evidence="2" type="ORF">I2H31_05000</name>
</gene>
<dbReference type="RefSeq" id="WP_196291908.1">
    <property type="nucleotide sequence ID" value="NZ_JADQDM010000002.1"/>
</dbReference>
<reference evidence="2 3" key="1">
    <citation type="submission" date="2020-11" db="EMBL/GenBank/DDBJ databases">
        <authorList>
            <person name="Kim M.K."/>
        </authorList>
    </citation>
    <scope>NUCLEOTIDE SEQUENCE [LARGE SCALE GENOMIC DNA]</scope>
    <source>
        <strain evidence="2 3">BT662</strain>
    </source>
</reference>